<evidence type="ECO:0000256" key="1">
    <source>
        <dbReference type="SAM" id="Phobius"/>
    </source>
</evidence>
<dbReference type="Proteomes" id="UP000614272">
    <property type="component" value="Unassembled WGS sequence"/>
</dbReference>
<feature type="transmembrane region" description="Helical" evidence="1">
    <location>
        <begin position="143"/>
        <end position="163"/>
    </location>
</feature>
<proteinExistence type="predicted"/>
<feature type="transmembrane region" description="Helical" evidence="1">
    <location>
        <begin position="12"/>
        <end position="36"/>
    </location>
</feature>
<protein>
    <recommendedName>
        <fullName evidence="4">PepSY domain-containing protein</fullName>
    </recommendedName>
</protein>
<keyword evidence="1" id="KW-0812">Transmembrane</keyword>
<evidence type="ECO:0000313" key="3">
    <source>
        <dbReference type="Proteomes" id="UP000614272"/>
    </source>
</evidence>
<evidence type="ECO:0008006" key="4">
    <source>
        <dbReference type="Google" id="ProtNLM"/>
    </source>
</evidence>
<keyword evidence="1" id="KW-0472">Membrane</keyword>
<feature type="transmembrane region" description="Helical" evidence="1">
    <location>
        <begin position="193"/>
        <end position="215"/>
    </location>
</feature>
<dbReference type="InterPro" id="IPR005625">
    <property type="entry name" value="PepSY-ass_TM"/>
</dbReference>
<reference evidence="3" key="1">
    <citation type="journal article" date="2019" name="Int. J. Syst. Evol. Microbiol.">
        <title>The Global Catalogue of Microorganisms (GCM) 10K type strain sequencing project: providing services to taxonomists for standard genome sequencing and annotation.</title>
        <authorList>
            <consortium name="The Broad Institute Genomics Platform"/>
            <consortium name="The Broad Institute Genome Sequencing Center for Infectious Disease"/>
            <person name="Wu L."/>
            <person name="Ma J."/>
        </authorList>
    </citation>
    <scope>NUCLEOTIDE SEQUENCE [LARGE SCALE GENOMIC DNA]</scope>
    <source>
        <strain evidence="3">CGMCC 1.12923</strain>
    </source>
</reference>
<accession>A0ABQ1R709</accession>
<sequence length="376" mass="42660">MLSKLKSLLFWSHLVAGVVAGIALFSLAATGVLLTYERQMVEWAERQYSVAPQPNRSGITTDEVVAALHRLAPEEHHIYVRWVNREGAAIPAWAGSQSFLLDPYTGDVLRTGAGAVATSFRFITDFHRWFALQGSAISVGRAITAYANLILLFLILSGLYLWIPRRFSWSVLKRRLLIRRTSNTQARYKNWHFAFGLWSAVPLFVISVTATIFYFPQANQALYGMFGESVPEREEHAEVNTLSYRNGSLEPLYLKAQRHAEQNGASDWYSMWLELGEVEGEARFFIDRSIGRRPEFAYSLYLDIERAEVVRVKRQTDWSAGDQAWDVARYLHSGEYFGVIGQTIAGLTSLLTCILVYSGFVLAWKRLVPASKKRCE</sequence>
<dbReference type="RefSeq" id="WP_099035786.1">
    <property type="nucleotide sequence ID" value="NZ_BMGJ01000004.1"/>
</dbReference>
<keyword evidence="1" id="KW-1133">Transmembrane helix</keyword>
<name>A0ABQ1R709_9ALTE</name>
<dbReference type="PANTHER" id="PTHR34219">
    <property type="entry name" value="IRON-REGULATED INNER MEMBRANE PROTEIN-RELATED"/>
    <property type="match status" value="1"/>
</dbReference>
<evidence type="ECO:0000313" key="2">
    <source>
        <dbReference type="EMBL" id="GGD60766.1"/>
    </source>
</evidence>
<organism evidence="2 3">
    <name type="scientific">Lacimicrobium alkaliphilum</name>
    <dbReference type="NCBI Taxonomy" id="1526571"/>
    <lineage>
        <taxon>Bacteria</taxon>
        <taxon>Pseudomonadati</taxon>
        <taxon>Pseudomonadota</taxon>
        <taxon>Gammaproteobacteria</taxon>
        <taxon>Alteromonadales</taxon>
        <taxon>Alteromonadaceae</taxon>
        <taxon>Lacimicrobium</taxon>
    </lineage>
</organism>
<keyword evidence="3" id="KW-1185">Reference proteome</keyword>
<dbReference type="EMBL" id="BMGJ01000004">
    <property type="protein sequence ID" value="GGD60766.1"/>
    <property type="molecule type" value="Genomic_DNA"/>
</dbReference>
<comment type="caution">
    <text evidence="2">The sequence shown here is derived from an EMBL/GenBank/DDBJ whole genome shotgun (WGS) entry which is preliminary data.</text>
</comment>
<feature type="transmembrane region" description="Helical" evidence="1">
    <location>
        <begin position="339"/>
        <end position="364"/>
    </location>
</feature>
<dbReference type="Pfam" id="PF03929">
    <property type="entry name" value="PepSY_TM"/>
    <property type="match status" value="1"/>
</dbReference>
<gene>
    <name evidence="2" type="ORF">GCM10011357_15100</name>
</gene>